<evidence type="ECO:0000256" key="7">
    <source>
        <dbReference type="ARBA" id="ARBA00044951"/>
    </source>
</evidence>
<sequence>MRRQQFLEVKEIALAYLKKAGIVLTPQESERIEIADFGLNRLEEIGLQLFVYMNTERCCAKELVLLPGQTCPQHLHPPVDGALGKEETFRCRYGTVYLYVPGPKAEHPHASPPAGREKYYTVWHEIVLNPGEQYTIYPNTPHWFQAGPEGAIVSEFSTKSTDEHDIFIDPAIDRVPRIAD</sequence>
<gene>
    <name evidence="9" type="ORF">AV654_24535</name>
</gene>
<comment type="similarity">
    <text evidence="7">Belongs to the D-lyxose ketol-isomerase family.</text>
</comment>
<comment type="cofactor">
    <cofactor evidence="1">
        <name>Mn(2+)</name>
        <dbReference type="ChEBI" id="CHEBI:29035"/>
    </cofactor>
</comment>
<keyword evidence="10" id="KW-1185">Reference proteome</keyword>
<evidence type="ECO:0000256" key="6">
    <source>
        <dbReference type="ARBA" id="ARBA00044907"/>
    </source>
</evidence>
<evidence type="ECO:0000256" key="3">
    <source>
        <dbReference type="ARBA" id="ARBA00023211"/>
    </source>
</evidence>
<evidence type="ECO:0000256" key="8">
    <source>
        <dbReference type="ARBA" id="ARBA00044972"/>
    </source>
</evidence>
<evidence type="ECO:0000256" key="1">
    <source>
        <dbReference type="ARBA" id="ARBA00001936"/>
    </source>
</evidence>
<dbReference type="Proteomes" id="UP000076563">
    <property type="component" value="Unassembled WGS sequence"/>
</dbReference>
<keyword evidence="4 9" id="KW-0413">Isomerase</keyword>
<protein>
    <recommendedName>
        <fullName evidence="8">D-lyxose ketol-isomerase</fullName>
        <ecNumber evidence="8">5.3.1.15</ecNumber>
    </recommendedName>
</protein>
<organism evidence="9 10">
    <name type="scientific">Paenibacillus elgii</name>
    <dbReference type="NCBI Taxonomy" id="189691"/>
    <lineage>
        <taxon>Bacteria</taxon>
        <taxon>Bacillati</taxon>
        <taxon>Bacillota</taxon>
        <taxon>Bacilli</taxon>
        <taxon>Bacillales</taxon>
        <taxon>Paenibacillaceae</taxon>
        <taxon>Paenibacillus</taxon>
    </lineage>
</organism>
<evidence type="ECO:0000313" key="10">
    <source>
        <dbReference type="Proteomes" id="UP000076563"/>
    </source>
</evidence>
<dbReference type="Pfam" id="PF07385">
    <property type="entry name" value="Lyx_isomer"/>
    <property type="match status" value="1"/>
</dbReference>
<comment type="caution">
    <text evidence="9">The sequence shown here is derived from an EMBL/GenBank/DDBJ whole genome shotgun (WGS) entry which is preliminary data.</text>
</comment>
<name>A0A163WC39_9BACL</name>
<accession>A0A163WC39</accession>
<evidence type="ECO:0000256" key="4">
    <source>
        <dbReference type="ARBA" id="ARBA00023235"/>
    </source>
</evidence>
<dbReference type="EC" id="5.3.1.15" evidence="8"/>
<dbReference type="InterPro" id="IPR014710">
    <property type="entry name" value="RmlC-like_jellyroll"/>
</dbReference>
<comment type="catalytic activity">
    <reaction evidence="6">
        <text>D-lyxose = D-xylulose</text>
        <dbReference type="Rhea" id="RHEA:14201"/>
        <dbReference type="ChEBI" id="CHEBI:16789"/>
        <dbReference type="ChEBI" id="CHEBI:17140"/>
        <dbReference type="EC" id="5.3.1.15"/>
    </reaction>
</comment>
<dbReference type="InterPro" id="IPR011051">
    <property type="entry name" value="RmlC_Cupin_sf"/>
</dbReference>
<evidence type="ECO:0000313" key="9">
    <source>
        <dbReference type="EMBL" id="KZE76151.1"/>
    </source>
</evidence>
<proteinExistence type="inferred from homology"/>
<dbReference type="AlphaFoldDB" id="A0A163WC39"/>
<keyword evidence="5" id="KW-0119">Carbohydrate metabolism</keyword>
<dbReference type="EMBL" id="LQRA01000069">
    <property type="protein sequence ID" value="KZE76151.1"/>
    <property type="molecule type" value="Genomic_DNA"/>
</dbReference>
<dbReference type="CDD" id="cd20308">
    <property type="entry name" value="cupin_YdaE"/>
    <property type="match status" value="1"/>
</dbReference>
<keyword evidence="2" id="KW-0479">Metal-binding</keyword>
<dbReference type="GO" id="GO:0046872">
    <property type="term" value="F:metal ion binding"/>
    <property type="evidence" value="ECO:0007669"/>
    <property type="project" value="UniProtKB-KW"/>
</dbReference>
<reference evidence="10" key="1">
    <citation type="submission" date="2016-01" db="EMBL/GenBank/DDBJ databases">
        <title>Draft genome of Chromobacterium sp. F49.</title>
        <authorList>
            <person name="Hong K.W."/>
        </authorList>
    </citation>
    <scope>NUCLEOTIDE SEQUENCE [LARGE SCALE GENOMIC DNA]</scope>
    <source>
        <strain evidence="10">M63</strain>
    </source>
</reference>
<dbReference type="GO" id="GO:0047828">
    <property type="term" value="F:D-lyxose ketol-isomerase activity"/>
    <property type="evidence" value="ECO:0007669"/>
    <property type="project" value="UniProtKB-EC"/>
</dbReference>
<keyword evidence="3" id="KW-0464">Manganese</keyword>
<evidence type="ECO:0000256" key="5">
    <source>
        <dbReference type="ARBA" id="ARBA00023277"/>
    </source>
</evidence>
<dbReference type="SUPFAM" id="SSF51182">
    <property type="entry name" value="RmlC-like cupins"/>
    <property type="match status" value="1"/>
</dbReference>
<dbReference type="Gene3D" id="2.60.120.10">
    <property type="entry name" value="Jelly Rolls"/>
    <property type="match status" value="1"/>
</dbReference>
<dbReference type="InterPro" id="IPR010864">
    <property type="entry name" value="D-lyxose_isomer"/>
</dbReference>
<evidence type="ECO:0000256" key="2">
    <source>
        <dbReference type="ARBA" id="ARBA00022723"/>
    </source>
</evidence>